<dbReference type="PANTHER" id="PTHR30383:SF31">
    <property type="entry name" value="SGNH HYDROLASE-TYPE ESTERASE DOMAIN-CONTAINING PROTEIN-RELATED"/>
    <property type="match status" value="1"/>
</dbReference>
<name>A0ABR1WQZ7_9PEZI</name>
<dbReference type="GO" id="GO:0007229">
    <property type="term" value="P:integrin-mediated signaling pathway"/>
    <property type="evidence" value="ECO:0007669"/>
    <property type="project" value="UniProtKB-KW"/>
</dbReference>
<dbReference type="Pfam" id="PF13517">
    <property type="entry name" value="FG-GAP_3"/>
    <property type="match status" value="2"/>
</dbReference>
<proteinExistence type="predicted"/>
<feature type="signal peptide" evidence="3">
    <location>
        <begin position="1"/>
        <end position="23"/>
    </location>
</feature>
<evidence type="ECO:0000256" key="1">
    <source>
        <dbReference type="ARBA" id="ARBA00022729"/>
    </source>
</evidence>
<comment type="caution">
    <text evidence="4">The sequence shown here is derived from an EMBL/GenBank/DDBJ whole genome shotgun (WGS) entry which is preliminary data.</text>
</comment>
<organism evidence="4 5">
    <name type="scientific">Apiospora phragmitis</name>
    <dbReference type="NCBI Taxonomy" id="2905665"/>
    <lineage>
        <taxon>Eukaryota</taxon>
        <taxon>Fungi</taxon>
        <taxon>Dikarya</taxon>
        <taxon>Ascomycota</taxon>
        <taxon>Pezizomycotina</taxon>
        <taxon>Sordariomycetes</taxon>
        <taxon>Xylariomycetidae</taxon>
        <taxon>Amphisphaeriales</taxon>
        <taxon>Apiosporaceae</taxon>
        <taxon>Apiospora</taxon>
    </lineage>
</organism>
<keyword evidence="1 3" id="KW-0732">Signal</keyword>
<dbReference type="InterPro" id="IPR028994">
    <property type="entry name" value="Integrin_alpha_N"/>
</dbReference>
<keyword evidence="5" id="KW-1185">Reference proteome</keyword>
<dbReference type="Gene3D" id="2.130.10.130">
    <property type="entry name" value="Integrin alpha, N-terminal"/>
    <property type="match status" value="2"/>
</dbReference>
<dbReference type="InterPro" id="IPR001087">
    <property type="entry name" value="GDSL"/>
</dbReference>
<dbReference type="RefSeq" id="XP_066720491.1">
    <property type="nucleotide sequence ID" value="XM_066852350.1"/>
</dbReference>
<dbReference type="PANTHER" id="PTHR30383">
    <property type="entry name" value="THIOESTERASE 1/PROTEASE 1/LYSOPHOSPHOLIPASE L1"/>
    <property type="match status" value="1"/>
</dbReference>
<protein>
    <submittedName>
        <fullName evidence="4">Integrin alpha N-terminal</fullName>
    </submittedName>
</protein>
<dbReference type="InterPro" id="IPR051532">
    <property type="entry name" value="Ester_Hydrolysis_Enzymes"/>
</dbReference>
<evidence type="ECO:0000313" key="5">
    <source>
        <dbReference type="Proteomes" id="UP001480595"/>
    </source>
</evidence>
<keyword evidence="4" id="KW-0401">Integrin</keyword>
<dbReference type="Gene3D" id="3.40.50.1110">
    <property type="entry name" value="SGNH hydrolase"/>
    <property type="match status" value="3"/>
</dbReference>
<dbReference type="Proteomes" id="UP001480595">
    <property type="component" value="Unassembled WGS sequence"/>
</dbReference>
<feature type="region of interest" description="Disordered" evidence="2">
    <location>
        <begin position="886"/>
        <end position="908"/>
    </location>
</feature>
<evidence type="ECO:0000256" key="3">
    <source>
        <dbReference type="SAM" id="SignalP"/>
    </source>
</evidence>
<dbReference type="SUPFAM" id="SSF52266">
    <property type="entry name" value="SGNH hydrolase"/>
    <property type="match status" value="2"/>
</dbReference>
<feature type="region of interest" description="Disordered" evidence="2">
    <location>
        <begin position="1182"/>
        <end position="1213"/>
    </location>
</feature>
<feature type="chain" id="PRO_5045562832" evidence="3">
    <location>
        <begin position="24"/>
        <end position="1269"/>
    </location>
</feature>
<dbReference type="EMBL" id="JAQQWL010000002">
    <property type="protein sequence ID" value="KAK8085967.1"/>
    <property type="molecule type" value="Genomic_DNA"/>
</dbReference>
<sequence length="1269" mass="141105">MARSPAIYLTLYLALGLWSSIVAFPTPQYYGSLAPFSHNLTDLTPVSYTTKRASNGNTPQLRILSLGASIVWGTGSSNGNGFRKPLRDQLRYWGYDVNMVGSRNNGEFKDNDVEATNGLLVDGIHSASRRSYGYNPNVVIINGGTNDCIQNIDVANIGGRMESLITDFWTQEGMGDTWVLLTALIATGVDTCIQNVDSINSQYSDLVDRLRSEGRKIDFHTIDSVVVGDLVDNIHPNDYGFSKMAASLAVAIDRVANQGTITEAAPMRPSTPDENNTCDKKLGSGQYAGALTQRGSGLSDGTYQHSSLGIGQGHLWSHESAFDQNQFFFARLWTAQRDDLLAWYRPNDDADIVYVTWKNDGGYNADGYWNFRRLGDMPTPTFCRIRGVHWADFNGDGLDDFACISPNGDLWVSINKGDGTADRWPSFKVLGKIKENVGFAQDRVRLADIDGDGRTDYCVIQNDGALRCYRNGWVEDFPEYWQDLGVQFSNAENHDDIAGVRFEDINGDGRDDWMWVSEEGQIVTFTNNRDCTKGIDGSRLPYTHRGMIDYANEGRDVGRHRIHLARITGGLGHANPSEFLPPLKDYVWMEHVKEGDKHKFYMRVWQNVGGGATKMEADGDKYCNMMGHENGMMDYIWTLSTGEMTIYPNAGKKSITDPESFWGPSAVIWTPPQKINRRQLHLTDWDGDGSCDIVWVNEEANNHVEKVWINQYKRTGSWDWQMLDNPADQLSCSQRNGPALTDLAVRFADITGDGRGDYLCLEKDGRVTGFIREAGGDWRGGQIKFSEKKDRANLRWADINGDGRDDMIWINKYTGDGEIWYNNGLFTSPDPSGSLFHWLPQGILMAGNVQGACIHYPDLDGDGRADLHSILSPQLNTAETWFNLCPESGGGSGNDQEGDDGEITNPNLPDAMDQWQWFDWRRRNFVAYGDSYSAGIGAGETLENDPYDSGGDCSKTDHSHVQYLADANHYHVACTGAKLPEFYFQNPQHASQPAQWSMGGGVFKREDAENRNPLPHGWSIVSFGGNDVGVLRRAGPVWKDTEEECENIDSPANIFCPIASPRAPPEDLGEGLIVVTGYQEFFNAETEECHSFGLGKELTRQFRNQLNTWVKVLNTLIYRVTLSLHYEKGWPGQGNPGYYHRYKYIDTDTLFAGHRFCEPGDGGTGNPIGPWSKAWFFQVGGPDMQPGEDENGPAVTESPPDPDTCDPNAAGEAGEACRALQELQAGDVDAFVPIAAMKAFHPKSIGHDAIARYIFDSISAMPRERPNYG</sequence>
<gene>
    <name evidence="4" type="ORF">PG994_000941</name>
</gene>
<dbReference type="InterPro" id="IPR013517">
    <property type="entry name" value="FG-GAP"/>
</dbReference>
<accession>A0ABR1WQZ7</accession>
<dbReference type="GeneID" id="92085413"/>
<reference evidence="4 5" key="1">
    <citation type="submission" date="2023-01" db="EMBL/GenBank/DDBJ databases">
        <title>Analysis of 21 Apiospora genomes using comparative genomics revels a genus with tremendous synthesis potential of carbohydrate active enzymes and secondary metabolites.</title>
        <authorList>
            <person name="Sorensen T."/>
        </authorList>
    </citation>
    <scope>NUCLEOTIDE SEQUENCE [LARGE SCALE GENOMIC DNA]</scope>
    <source>
        <strain evidence="4 5">CBS 135458</strain>
    </source>
</reference>
<dbReference type="InterPro" id="IPR036514">
    <property type="entry name" value="SGNH_hydro_sf"/>
</dbReference>
<evidence type="ECO:0000313" key="4">
    <source>
        <dbReference type="EMBL" id="KAK8085967.1"/>
    </source>
</evidence>
<dbReference type="SUPFAM" id="SSF69318">
    <property type="entry name" value="Integrin alpha N-terminal domain"/>
    <property type="match status" value="2"/>
</dbReference>
<evidence type="ECO:0000256" key="2">
    <source>
        <dbReference type="SAM" id="MobiDB-lite"/>
    </source>
</evidence>
<dbReference type="Pfam" id="PF00657">
    <property type="entry name" value="Lipase_GDSL"/>
    <property type="match status" value="1"/>
</dbReference>